<evidence type="ECO:0000256" key="1">
    <source>
        <dbReference type="SAM" id="Coils"/>
    </source>
</evidence>
<gene>
    <name evidence="4" type="ORF">IAB16_06795</name>
</gene>
<comment type="caution">
    <text evidence="4">The sequence shown here is derived from an EMBL/GenBank/DDBJ whole genome shotgun (WGS) entry which is preliminary data.</text>
</comment>
<organism evidence="4 5">
    <name type="scientific">Candidatus Stercoripulliclostridium pullicola</name>
    <dbReference type="NCBI Taxonomy" id="2840953"/>
    <lineage>
        <taxon>Bacteria</taxon>
        <taxon>Bacillati</taxon>
        <taxon>Bacillota</taxon>
        <taxon>Clostridia</taxon>
        <taxon>Eubacteriales</taxon>
        <taxon>Candidatus Stercoripulliclostridium</taxon>
    </lineage>
</organism>
<evidence type="ECO:0000256" key="3">
    <source>
        <dbReference type="SAM" id="Phobius"/>
    </source>
</evidence>
<reference evidence="4" key="1">
    <citation type="submission" date="2020-10" db="EMBL/GenBank/DDBJ databases">
        <authorList>
            <person name="Gilroy R."/>
        </authorList>
    </citation>
    <scope>NUCLEOTIDE SEQUENCE</scope>
    <source>
        <strain evidence="4">517</strain>
    </source>
</reference>
<accession>A0A940DHA0</accession>
<name>A0A940DHA0_9FIRM</name>
<sequence length="1511" mass="165188">VIRSAGTAAGSGYRVEYASDSVTFTVTNSSSQQNGNTVSYYYSTDGVDFVPLTATNNNYTLTLSNASGAIVGETYYFRLSTLSGLSDTASFTVTVLDSGYYTNMEIGETHPNAAGWLREPVKVYFTMPAVLGTADEYEIRSFVTGDASTERIENATVTDGAPAGYVRYEVTVDRILNSQSVTFNVYDKARNKVEVYMGENKTPVTDESGATIPLRTGALKLDTTVPSATVRATINGSDIELGATDWSAGEVLITITPDIPVSGINCYPMIGGNPSVTPMTMNGGSFTTIVDASGVYAFRLTSGAGVSKDYSVTVNIDSNPLEGYGFSAYTEDKNGNKIADIDLTDEGALVANDIRIVFDTNQSGHFDIYYAAYTGDAPQLDESSYVLYVHAEGENTDSILIRMPEEGSGVGTLKYSFILRSKAQNSAGEVTSLSPQYISVDYDIRDFSVTVTMPSDSDVWHGSEIEFKITPEADDSGTALAVETFQYRLSTIGGDWITIPAEDVTGGVATLVFGGIKQYVNDGEAENDGATTDAYMSYNGEIVFRALNSAGHASAEARVNVKVDVSTPDPRYAIAQSAGEIVFNDVNGKYVIYSNQDVRYVVPDGAIFNQKAPITYYYRDPRTDGSEEIGDITEWTQLGGNGIALESGKDYWIYAVNSVGKGSALYKVIVQKETSAPTATVTGGTEGAGGVLEFNWTDNAVVQIRAISSTPVYFWYSLDGGAEWIKISETATPVSGSAVNKSITFSATEGADEFTIPGNRLDTVIFKITNLSGSEYVIPKSVIVRIDSASPSFTVDFTTPSSGVIASSAADDGLAGLEYWYPEAITATVTPLSYNPGGVIYTYSLSEAGPYENMRTNMFSTDDIVGFAGNGEVTIWIRAVANANLLSVVQSYTLRVDKVKPEFELTGQANKDGVSKGKLTSGTWTNADEVVISRSTSVENKSGVTYTYYLSDNPGQSTVWAAGQTVTVTKLATLYVSAVSGAGIRVDKTFEVKIDNVAPIINAGNIVNKVDAVNIYDAYTYYIDQVVTYTEDNLKSAMYNNFPLSNGQIIATNTVDNSNGGFVHIVVEDMAGNKAELIFYMTIFGLTVSNIELSDEHRKLLDRLEADFEAAQSTLTSSRQQYFATLISRLNDRLVMLEKQVEDYQGYLRRINEQTSFELQSDYETMYTYINYFISEDDLIRYPEWQQEKIKEGIYESYYNKLLSEYYKLDALMADVRSVQNSVIALPATNVVEKTDYQSVIRVYNAYDSLSRDQKTVFKSNLYNKLIELKRICEVLLLQDESTGISIDGDKLVGETTGVMLEVVSYSPESELFIQAQTTLYNMLTANDPRKILSINRLALTGFGSQYDTGEVTITLPIPEDYQNYVYFAVYRLSADGTITPVSGVRRTPDGADVYFTSMQLDTYVLATSANVVVREDPAKIYGSIAGIEIDGTLLTYITYSGVGMFVIFVVIIILVALRRRKFLQSYNRDHKKALARRGITRIPKGNPPPPSNPARPEERVSHEHNVYYKK</sequence>
<evidence type="ECO:0000256" key="2">
    <source>
        <dbReference type="SAM" id="MobiDB-lite"/>
    </source>
</evidence>
<keyword evidence="1" id="KW-0175">Coiled coil</keyword>
<feature type="compositionally biased region" description="Basic and acidic residues" evidence="2">
    <location>
        <begin position="1496"/>
        <end position="1511"/>
    </location>
</feature>
<evidence type="ECO:0000313" key="4">
    <source>
        <dbReference type="EMBL" id="MBO8424710.1"/>
    </source>
</evidence>
<keyword evidence="3" id="KW-0812">Transmembrane</keyword>
<reference evidence="4" key="2">
    <citation type="journal article" date="2021" name="PeerJ">
        <title>Extensive microbial diversity within the chicken gut microbiome revealed by metagenomics and culture.</title>
        <authorList>
            <person name="Gilroy R."/>
            <person name="Ravi A."/>
            <person name="Getino M."/>
            <person name="Pursley I."/>
            <person name="Horton D.L."/>
            <person name="Alikhan N.F."/>
            <person name="Baker D."/>
            <person name="Gharbi K."/>
            <person name="Hall N."/>
            <person name="Watson M."/>
            <person name="Adriaenssens E.M."/>
            <person name="Foster-Nyarko E."/>
            <person name="Jarju S."/>
            <person name="Secka A."/>
            <person name="Antonio M."/>
            <person name="Oren A."/>
            <person name="Chaudhuri R.R."/>
            <person name="La Ragione R."/>
            <person name="Hildebrand F."/>
            <person name="Pallen M.J."/>
        </authorList>
    </citation>
    <scope>NUCLEOTIDE SEQUENCE</scope>
    <source>
        <strain evidence="4">517</strain>
    </source>
</reference>
<keyword evidence="3" id="KW-1133">Transmembrane helix</keyword>
<feature type="region of interest" description="Disordered" evidence="2">
    <location>
        <begin position="1478"/>
        <end position="1511"/>
    </location>
</feature>
<dbReference type="Proteomes" id="UP000727857">
    <property type="component" value="Unassembled WGS sequence"/>
</dbReference>
<feature type="coiled-coil region" evidence="1">
    <location>
        <begin position="1094"/>
        <end position="1154"/>
    </location>
</feature>
<feature type="non-terminal residue" evidence="4">
    <location>
        <position position="1"/>
    </location>
</feature>
<keyword evidence="3" id="KW-0472">Membrane</keyword>
<dbReference type="EMBL" id="JADINF010000172">
    <property type="protein sequence ID" value="MBO8424710.1"/>
    <property type="molecule type" value="Genomic_DNA"/>
</dbReference>
<proteinExistence type="predicted"/>
<evidence type="ECO:0000313" key="5">
    <source>
        <dbReference type="Proteomes" id="UP000727857"/>
    </source>
</evidence>
<feature type="transmembrane region" description="Helical" evidence="3">
    <location>
        <begin position="1437"/>
        <end position="1458"/>
    </location>
</feature>
<protein>
    <submittedName>
        <fullName evidence="4">Uncharacterized protein</fullName>
    </submittedName>
</protein>